<reference evidence="7 8" key="1">
    <citation type="journal article" date="2016" name="Mol. Biol. Evol.">
        <title>Comparative Genomics of Early-Diverging Mushroom-Forming Fungi Provides Insights into the Origins of Lignocellulose Decay Capabilities.</title>
        <authorList>
            <person name="Nagy L.G."/>
            <person name="Riley R."/>
            <person name="Tritt A."/>
            <person name="Adam C."/>
            <person name="Daum C."/>
            <person name="Floudas D."/>
            <person name="Sun H."/>
            <person name="Yadav J.S."/>
            <person name="Pangilinan J."/>
            <person name="Larsson K.H."/>
            <person name="Matsuura K."/>
            <person name="Barry K."/>
            <person name="Labutti K."/>
            <person name="Kuo R."/>
            <person name="Ohm R.A."/>
            <person name="Bhattacharya S.S."/>
            <person name="Shirouzu T."/>
            <person name="Yoshinaga Y."/>
            <person name="Martin F.M."/>
            <person name="Grigoriev I.V."/>
            <person name="Hibbett D.S."/>
        </authorList>
    </citation>
    <scope>NUCLEOTIDE SEQUENCE [LARGE SCALE GENOMIC DNA]</scope>
    <source>
        <strain evidence="7 8">93-53</strain>
    </source>
</reference>
<dbReference type="AlphaFoldDB" id="A0A165DWD1"/>
<dbReference type="EMBL" id="KV427628">
    <property type="protein sequence ID" value="KZT05766.1"/>
    <property type="molecule type" value="Genomic_DNA"/>
</dbReference>
<keyword evidence="5 6" id="KW-0472">Membrane</keyword>
<dbReference type="GO" id="GO:0015123">
    <property type="term" value="F:acetate transmembrane transporter activity"/>
    <property type="evidence" value="ECO:0007669"/>
    <property type="project" value="TreeGrafter"/>
</dbReference>
<evidence type="ECO:0000256" key="3">
    <source>
        <dbReference type="ARBA" id="ARBA00022692"/>
    </source>
</evidence>
<sequence>MSSRSHSLFEKAEKAECGEIESIENVESDEIPEVNALPPPAAFHHHHTGQLRKLGNPGPLGLFAFASTTLMLSLFNVSVRNIHTTNAILAMTLFVGGLAQFTAGMWEFACGNTFGASAFSIYGGFWMSYATLFIPGSGIAAAYADNPEDYATALGIYLMVWFIITFLFVVASTRRNVGLCGVFFFVMLTFMLLGISELSASPACAKAGGWTGIIAAFLAFYVGQALLMVREESWFTLPLGTIPQRVD</sequence>
<dbReference type="InterPro" id="IPR000791">
    <property type="entry name" value="Gpr1/Fun34/SatP-like"/>
</dbReference>
<accession>A0A165DWD1</accession>
<dbReference type="GeneID" id="63826115"/>
<protein>
    <recommendedName>
        <fullName evidence="9">FUN34 transmembrane protein</fullName>
    </recommendedName>
</protein>
<dbReference type="RefSeq" id="XP_040763506.1">
    <property type="nucleotide sequence ID" value="XM_040909086.1"/>
</dbReference>
<keyword evidence="4 6" id="KW-1133">Transmembrane helix</keyword>
<evidence type="ECO:0000256" key="1">
    <source>
        <dbReference type="ARBA" id="ARBA00004141"/>
    </source>
</evidence>
<feature type="transmembrane region" description="Helical" evidence="6">
    <location>
        <begin position="60"/>
        <end position="79"/>
    </location>
</feature>
<evidence type="ECO:0000313" key="8">
    <source>
        <dbReference type="Proteomes" id="UP000076871"/>
    </source>
</evidence>
<dbReference type="GO" id="GO:0005886">
    <property type="term" value="C:plasma membrane"/>
    <property type="evidence" value="ECO:0007669"/>
    <property type="project" value="TreeGrafter"/>
</dbReference>
<feature type="transmembrane region" description="Helical" evidence="6">
    <location>
        <begin position="121"/>
        <end position="144"/>
    </location>
</feature>
<keyword evidence="8" id="KW-1185">Reference proteome</keyword>
<dbReference type="InParanoid" id="A0A165DWD1"/>
<dbReference type="Proteomes" id="UP000076871">
    <property type="component" value="Unassembled WGS sequence"/>
</dbReference>
<evidence type="ECO:0000256" key="2">
    <source>
        <dbReference type="ARBA" id="ARBA00005587"/>
    </source>
</evidence>
<comment type="similarity">
    <text evidence="2">Belongs to the acetate uptake transporter (AceTr) (TC 2.A.96) family.</text>
</comment>
<feature type="transmembrane region" description="Helical" evidence="6">
    <location>
        <begin position="177"/>
        <end position="195"/>
    </location>
</feature>
<keyword evidence="3 6" id="KW-0812">Transmembrane</keyword>
<evidence type="ECO:0000256" key="6">
    <source>
        <dbReference type="SAM" id="Phobius"/>
    </source>
</evidence>
<evidence type="ECO:0000256" key="5">
    <source>
        <dbReference type="ARBA" id="ARBA00023136"/>
    </source>
</evidence>
<evidence type="ECO:0000256" key="4">
    <source>
        <dbReference type="ARBA" id="ARBA00022989"/>
    </source>
</evidence>
<gene>
    <name evidence="7" type="ORF">LAESUDRAFT_726704</name>
</gene>
<evidence type="ECO:0000313" key="7">
    <source>
        <dbReference type="EMBL" id="KZT05766.1"/>
    </source>
</evidence>
<dbReference type="NCBIfam" id="NF038013">
    <property type="entry name" value="AceTr_1"/>
    <property type="match status" value="1"/>
</dbReference>
<dbReference type="OrthoDB" id="3648309at2759"/>
<feature type="transmembrane region" description="Helical" evidence="6">
    <location>
        <begin position="150"/>
        <end position="170"/>
    </location>
</feature>
<proteinExistence type="inferred from homology"/>
<evidence type="ECO:0008006" key="9">
    <source>
        <dbReference type="Google" id="ProtNLM"/>
    </source>
</evidence>
<dbReference type="Pfam" id="PF01184">
    <property type="entry name" value="Gpr1_Fun34_YaaH"/>
    <property type="match status" value="1"/>
</dbReference>
<dbReference type="PANTHER" id="PTHR31123">
    <property type="entry name" value="ACCUMULATION OF DYADS PROTEIN 2-RELATED"/>
    <property type="match status" value="1"/>
</dbReference>
<feature type="transmembrane region" description="Helical" evidence="6">
    <location>
        <begin position="207"/>
        <end position="229"/>
    </location>
</feature>
<dbReference type="PANTHER" id="PTHR31123:SF1">
    <property type="entry name" value="ACCUMULATION OF DYADS PROTEIN 2-RELATED"/>
    <property type="match status" value="1"/>
</dbReference>
<feature type="transmembrane region" description="Helical" evidence="6">
    <location>
        <begin position="85"/>
        <end position="109"/>
    </location>
</feature>
<organism evidence="7 8">
    <name type="scientific">Laetiporus sulphureus 93-53</name>
    <dbReference type="NCBI Taxonomy" id="1314785"/>
    <lineage>
        <taxon>Eukaryota</taxon>
        <taxon>Fungi</taxon>
        <taxon>Dikarya</taxon>
        <taxon>Basidiomycota</taxon>
        <taxon>Agaricomycotina</taxon>
        <taxon>Agaricomycetes</taxon>
        <taxon>Polyporales</taxon>
        <taxon>Laetiporus</taxon>
    </lineage>
</organism>
<dbReference type="InterPro" id="IPR051633">
    <property type="entry name" value="AceTr"/>
</dbReference>
<comment type="subcellular location">
    <subcellularLocation>
        <location evidence="1">Membrane</location>
        <topology evidence="1">Multi-pass membrane protein</topology>
    </subcellularLocation>
</comment>
<dbReference type="STRING" id="1314785.A0A165DWD1"/>
<name>A0A165DWD1_9APHY</name>
<dbReference type="FunCoup" id="A0A165DWD1">
    <property type="interactions" value="61"/>
</dbReference>